<evidence type="ECO:0000313" key="9">
    <source>
        <dbReference type="EMBL" id="RXK11501.1"/>
    </source>
</evidence>
<keyword evidence="5" id="KW-0732">Signal</keyword>
<proteinExistence type="inferred from homology"/>
<evidence type="ECO:0008006" key="11">
    <source>
        <dbReference type="Google" id="ProtNLM"/>
    </source>
</evidence>
<dbReference type="PANTHER" id="PTHR30069">
    <property type="entry name" value="TONB-DEPENDENT OUTER MEMBRANE RECEPTOR"/>
    <property type="match status" value="1"/>
</dbReference>
<evidence type="ECO:0000256" key="4">
    <source>
        <dbReference type="ARBA" id="ARBA00022692"/>
    </source>
</evidence>
<keyword evidence="2 8" id="KW-0813">Transport</keyword>
<organism evidence="9 10">
    <name type="scientific">Halarcobacter mediterraneus</name>
    <dbReference type="NCBI Taxonomy" id="2023153"/>
    <lineage>
        <taxon>Bacteria</taxon>
        <taxon>Pseudomonadati</taxon>
        <taxon>Campylobacterota</taxon>
        <taxon>Epsilonproteobacteria</taxon>
        <taxon>Campylobacterales</taxon>
        <taxon>Arcobacteraceae</taxon>
        <taxon>Halarcobacter</taxon>
    </lineage>
</organism>
<evidence type="ECO:0000256" key="1">
    <source>
        <dbReference type="ARBA" id="ARBA00004571"/>
    </source>
</evidence>
<evidence type="ECO:0000256" key="5">
    <source>
        <dbReference type="ARBA" id="ARBA00022729"/>
    </source>
</evidence>
<evidence type="ECO:0000256" key="2">
    <source>
        <dbReference type="ARBA" id="ARBA00022448"/>
    </source>
</evidence>
<dbReference type="OrthoDB" id="9790771at2"/>
<dbReference type="AlphaFoldDB" id="A0A4Q1AUP2"/>
<keyword evidence="10" id="KW-1185">Reference proteome</keyword>
<dbReference type="EMBL" id="NXIE01000008">
    <property type="protein sequence ID" value="RXK11501.1"/>
    <property type="molecule type" value="Genomic_DNA"/>
</dbReference>
<protein>
    <recommendedName>
        <fullName evidence="11">TonB-dependent receptor-like beta-barrel domain-containing protein</fullName>
    </recommendedName>
</protein>
<evidence type="ECO:0000256" key="6">
    <source>
        <dbReference type="ARBA" id="ARBA00023136"/>
    </source>
</evidence>
<dbReference type="GO" id="GO:0015344">
    <property type="term" value="F:siderophore uptake transmembrane transporter activity"/>
    <property type="evidence" value="ECO:0007669"/>
    <property type="project" value="TreeGrafter"/>
</dbReference>
<dbReference type="GO" id="GO:0044718">
    <property type="term" value="P:siderophore transmembrane transport"/>
    <property type="evidence" value="ECO:0007669"/>
    <property type="project" value="TreeGrafter"/>
</dbReference>
<dbReference type="PANTHER" id="PTHR30069:SF29">
    <property type="entry name" value="HEMOGLOBIN AND HEMOGLOBIN-HAPTOGLOBIN-BINDING PROTEIN 1-RELATED"/>
    <property type="match status" value="1"/>
</dbReference>
<comment type="similarity">
    <text evidence="8">Belongs to the TonB-dependent receptor family.</text>
</comment>
<comment type="subcellular location">
    <subcellularLocation>
        <location evidence="1 8">Cell outer membrane</location>
        <topology evidence="1 8">Multi-pass membrane protein</topology>
    </subcellularLocation>
</comment>
<evidence type="ECO:0000256" key="3">
    <source>
        <dbReference type="ARBA" id="ARBA00022452"/>
    </source>
</evidence>
<evidence type="ECO:0000313" key="10">
    <source>
        <dbReference type="Proteomes" id="UP000289718"/>
    </source>
</evidence>
<sequence length="219" mass="25215">MMLVYGVTSNATTPEAQTGHNYEIDFDYSLLDMLNADNAIFGFTAYKYNVDNYMHPTKNLTLNNQSDMDIWGVESVFRYQKDELSFSLSHTYTDGEVKDLSSGDTYDHFTSNIHIFKTDIDYQLNDRLYFNYNAEFVPSNKIQNSWQTEEANRAGYAVHNISTTYSPVSLSGAKILFGIDNLFDKKYQRHTSFGAYWGDTDSGSYEVGRNFKVKLSYKF</sequence>
<gene>
    <name evidence="9" type="ORF">CP965_13790</name>
</gene>
<keyword evidence="4 8" id="KW-0812">Transmembrane</keyword>
<dbReference type="GO" id="GO:0009279">
    <property type="term" value="C:cell outer membrane"/>
    <property type="evidence" value="ECO:0007669"/>
    <property type="project" value="UniProtKB-SubCell"/>
</dbReference>
<dbReference type="InterPro" id="IPR036942">
    <property type="entry name" value="Beta-barrel_TonB_sf"/>
</dbReference>
<comment type="caution">
    <text evidence="9">The sequence shown here is derived from an EMBL/GenBank/DDBJ whole genome shotgun (WGS) entry which is preliminary data.</text>
</comment>
<name>A0A4Q1AUP2_9BACT</name>
<keyword evidence="6 8" id="KW-0472">Membrane</keyword>
<dbReference type="InterPro" id="IPR039426">
    <property type="entry name" value="TonB-dep_rcpt-like"/>
</dbReference>
<evidence type="ECO:0000256" key="7">
    <source>
        <dbReference type="ARBA" id="ARBA00023237"/>
    </source>
</evidence>
<keyword evidence="7 8" id="KW-0998">Cell outer membrane</keyword>
<dbReference type="RefSeq" id="WP_129062690.1">
    <property type="nucleotide sequence ID" value="NZ_NXIE01000008.1"/>
</dbReference>
<dbReference type="SUPFAM" id="SSF56935">
    <property type="entry name" value="Porins"/>
    <property type="match status" value="1"/>
</dbReference>
<accession>A0A4Q1AUP2</accession>
<dbReference type="Gene3D" id="2.40.170.20">
    <property type="entry name" value="TonB-dependent receptor, beta-barrel domain"/>
    <property type="match status" value="1"/>
</dbReference>
<keyword evidence="3 8" id="KW-1134">Transmembrane beta strand</keyword>
<dbReference type="PROSITE" id="PS52016">
    <property type="entry name" value="TONB_DEPENDENT_REC_3"/>
    <property type="match status" value="1"/>
</dbReference>
<evidence type="ECO:0000256" key="8">
    <source>
        <dbReference type="PROSITE-ProRule" id="PRU01360"/>
    </source>
</evidence>
<reference evidence="9 10" key="1">
    <citation type="submission" date="2017-09" db="EMBL/GenBank/DDBJ databases">
        <title>Genomics of the genus Arcobacter.</title>
        <authorList>
            <person name="Perez-Cataluna A."/>
            <person name="Figueras M.J."/>
            <person name="Salas-Masso N."/>
        </authorList>
    </citation>
    <scope>NUCLEOTIDE SEQUENCE [LARGE SCALE GENOMIC DNA]</scope>
    <source>
        <strain evidence="9 10">F156-34</strain>
    </source>
</reference>
<dbReference type="Proteomes" id="UP000289718">
    <property type="component" value="Unassembled WGS sequence"/>
</dbReference>